<name>A0A426JM85_9PSEU</name>
<protein>
    <submittedName>
        <fullName evidence="2">XRE family transcriptional regulator</fullName>
    </submittedName>
</protein>
<evidence type="ECO:0000259" key="1">
    <source>
        <dbReference type="PROSITE" id="PS50943"/>
    </source>
</evidence>
<gene>
    <name evidence="2" type="ORF">EIL87_21295</name>
</gene>
<dbReference type="Gene3D" id="1.10.260.40">
    <property type="entry name" value="lambda repressor-like DNA-binding domains"/>
    <property type="match status" value="1"/>
</dbReference>
<dbReference type="Proteomes" id="UP000274515">
    <property type="component" value="Unassembled WGS sequence"/>
</dbReference>
<feature type="domain" description="HTH cro/C1-type" evidence="1">
    <location>
        <begin position="13"/>
        <end position="67"/>
    </location>
</feature>
<dbReference type="AlphaFoldDB" id="A0A426JM85"/>
<organism evidence="2 3">
    <name type="scientific">Saccharopolyspora rhizosphaerae</name>
    <dbReference type="NCBI Taxonomy" id="2492662"/>
    <lineage>
        <taxon>Bacteria</taxon>
        <taxon>Bacillati</taxon>
        <taxon>Actinomycetota</taxon>
        <taxon>Actinomycetes</taxon>
        <taxon>Pseudonocardiales</taxon>
        <taxon>Pseudonocardiaceae</taxon>
        <taxon>Saccharopolyspora</taxon>
    </lineage>
</organism>
<dbReference type="EMBL" id="RSAA01000020">
    <property type="protein sequence ID" value="RRO14266.1"/>
    <property type="molecule type" value="Genomic_DNA"/>
</dbReference>
<dbReference type="InterPro" id="IPR010982">
    <property type="entry name" value="Lambda_DNA-bd_dom_sf"/>
</dbReference>
<accession>A0A426JM85</accession>
<dbReference type="Pfam" id="PF13560">
    <property type="entry name" value="HTH_31"/>
    <property type="match status" value="1"/>
</dbReference>
<reference evidence="2 3" key="1">
    <citation type="submission" date="2018-11" db="EMBL/GenBank/DDBJ databases">
        <title>Saccharopolyspora rhizosphaerae sp. nov., an actinomycete isolated from rhizosphere soil in Thailand.</title>
        <authorList>
            <person name="Intra B."/>
            <person name="Euanorasetr J."/>
            <person name="Take A."/>
            <person name="Inahashi Y."/>
            <person name="Mori M."/>
            <person name="Panbangred W."/>
            <person name="Matsumoto A."/>
        </authorList>
    </citation>
    <scope>NUCLEOTIDE SEQUENCE [LARGE SCALE GENOMIC DNA]</scope>
    <source>
        <strain evidence="2 3">H219</strain>
    </source>
</reference>
<dbReference type="SMART" id="SM00530">
    <property type="entry name" value="HTH_XRE"/>
    <property type="match status" value="1"/>
</dbReference>
<dbReference type="GO" id="GO:0003677">
    <property type="term" value="F:DNA binding"/>
    <property type="evidence" value="ECO:0007669"/>
    <property type="project" value="InterPro"/>
</dbReference>
<proteinExistence type="predicted"/>
<dbReference type="PROSITE" id="PS50943">
    <property type="entry name" value="HTH_CROC1"/>
    <property type="match status" value="1"/>
</dbReference>
<dbReference type="InterPro" id="IPR001387">
    <property type="entry name" value="Cro/C1-type_HTH"/>
</dbReference>
<evidence type="ECO:0000313" key="3">
    <source>
        <dbReference type="Proteomes" id="UP000274515"/>
    </source>
</evidence>
<evidence type="ECO:0000313" key="2">
    <source>
        <dbReference type="EMBL" id="RRO14266.1"/>
    </source>
</evidence>
<sequence>MVSALRPGLGARLRELRQEHGLTQGALARVFGVAVSSVSQWESGAKVPPPARLGDYATFFASDAPSRAAKLPALTSLNDDQRRVRTSIREELEALRSSPPATEAGSDVQRDFWRFADGGPVRILTGRVPARNVSPLASPERRNYIGMSEFADGDSLIELYGHVRALNPTSDVRFEIARRIDPNDLQAHLVLLGSPKMNPMRKQVRFGLPVRQVEVDDLGHGEIFEVAEESRQYRPRLHDDRLIEDVGLLARFPNPYNVRRTLTLCSGVFTRGGFGAVRCLTDPELRERNHEQLQHRIADPDNFGMLMRVPVVRNATATPDLSNPDTWIRAWSPIKT</sequence>
<keyword evidence="3" id="KW-1185">Reference proteome</keyword>
<dbReference type="SUPFAM" id="SSF47413">
    <property type="entry name" value="lambda repressor-like DNA-binding domains"/>
    <property type="match status" value="1"/>
</dbReference>
<dbReference type="OrthoDB" id="3658635at2"/>
<dbReference type="CDD" id="cd00093">
    <property type="entry name" value="HTH_XRE"/>
    <property type="match status" value="1"/>
</dbReference>
<comment type="caution">
    <text evidence="2">The sequence shown here is derived from an EMBL/GenBank/DDBJ whole genome shotgun (WGS) entry which is preliminary data.</text>
</comment>
<dbReference type="RefSeq" id="WP_125092335.1">
    <property type="nucleotide sequence ID" value="NZ_RSAA01000020.1"/>
</dbReference>